<protein>
    <submittedName>
        <fullName evidence="2">Uncharacterized protein</fullName>
    </submittedName>
</protein>
<accession>A0A1B2DQ77</accession>
<name>A0A1B2DQ77_9BACL</name>
<evidence type="ECO:0000256" key="1">
    <source>
        <dbReference type="SAM" id="MobiDB-lite"/>
    </source>
</evidence>
<gene>
    <name evidence="2" type="ORF">BBD42_27695</name>
</gene>
<dbReference type="EMBL" id="CP016808">
    <property type="protein sequence ID" value="ANY69862.1"/>
    <property type="molecule type" value="Genomic_DNA"/>
</dbReference>
<feature type="compositionally biased region" description="Low complexity" evidence="1">
    <location>
        <begin position="1"/>
        <end position="23"/>
    </location>
</feature>
<feature type="compositionally biased region" description="Polar residues" evidence="1">
    <location>
        <begin position="24"/>
        <end position="66"/>
    </location>
</feature>
<evidence type="ECO:0000313" key="2">
    <source>
        <dbReference type="EMBL" id="ANY69862.1"/>
    </source>
</evidence>
<dbReference type="AlphaFoldDB" id="A0A1B2DQ77"/>
<reference evidence="2" key="1">
    <citation type="submission" date="2016-08" db="EMBL/GenBank/DDBJ databases">
        <title>Complete Genome Seqeunce of Paenibacillus sp. BIHB 4019 from tea rhizoplane.</title>
        <authorList>
            <person name="Thakur R."/>
            <person name="Swarnkar M.K."/>
            <person name="Gulati A."/>
        </authorList>
    </citation>
    <scope>NUCLEOTIDE SEQUENCE [LARGE SCALE GENOMIC DNA]</scope>
    <source>
        <strain evidence="2">BIHB4019</strain>
    </source>
</reference>
<organism evidence="2">
    <name type="scientific">Paenibacillus sp. BIHB 4019</name>
    <dbReference type="NCBI Taxonomy" id="1870819"/>
    <lineage>
        <taxon>Bacteria</taxon>
        <taxon>Bacillati</taxon>
        <taxon>Bacillota</taxon>
        <taxon>Bacilli</taxon>
        <taxon>Bacillales</taxon>
        <taxon>Paenibacillaceae</taxon>
        <taxon>Paenibacillus</taxon>
    </lineage>
</organism>
<feature type="region of interest" description="Disordered" evidence="1">
    <location>
        <begin position="89"/>
        <end position="114"/>
    </location>
</feature>
<proteinExistence type="predicted"/>
<sequence length="207" mass="22582">MNQMSQQPGYFQGQQGQLGQQGQFSNNYQPSGFVQSHYQGQLSEPTFNQNPSSIVQSPTGGYQATNQHSYSSAAYLPSHQQNAGMMQHQYQPNSGYQSNTMHHQVPSYTSHQSSANYGANPVISHLGYQSSPQQHYVQSHTGYANQNFSSGGYSGMSNNMSNNQNQTHGGMPVQSATGHNPVYHATNAYAQSGPVISQLGWQAGQNR</sequence>
<dbReference type="RefSeq" id="WP_099520828.1">
    <property type="nucleotide sequence ID" value="NZ_CP016808.1"/>
</dbReference>
<feature type="region of interest" description="Disordered" evidence="1">
    <location>
        <begin position="1"/>
        <end position="66"/>
    </location>
</feature>